<protein>
    <submittedName>
        <fullName evidence="3">Uncharacterized protein</fullName>
    </submittedName>
</protein>
<evidence type="ECO:0000313" key="3">
    <source>
        <dbReference type="EMBL" id="KAF1936082.1"/>
    </source>
</evidence>
<evidence type="ECO:0000256" key="2">
    <source>
        <dbReference type="SAM" id="Phobius"/>
    </source>
</evidence>
<proteinExistence type="predicted"/>
<organism evidence="3 4">
    <name type="scientific">Clathrospora elynae</name>
    <dbReference type="NCBI Taxonomy" id="706981"/>
    <lineage>
        <taxon>Eukaryota</taxon>
        <taxon>Fungi</taxon>
        <taxon>Dikarya</taxon>
        <taxon>Ascomycota</taxon>
        <taxon>Pezizomycotina</taxon>
        <taxon>Dothideomycetes</taxon>
        <taxon>Pleosporomycetidae</taxon>
        <taxon>Pleosporales</taxon>
        <taxon>Diademaceae</taxon>
        <taxon>Clathrospora</taxon>
    </lineage>
</organism>
<evidence type="ECO:0000256" key="1">
    <source>
        <dbReference type="SAM" id="MobiDB-lite"/>
    </source>
</evidence>
<reference evidence="3" key="1">
    <citation type="journal article" date="2020" name="Stud. Mycol.">
        <title>101 Dothideomycetes genomes: a test case for predicting lifestyles and emergence of pathogens.</title>
        <authorList>
            <person name="Haridas S."/>
            <person name="Albert R."/>
            <person name="Binder M."/>
            <person name="Bloem J."/>
            <person name="Labutti K."/>
            <person name="Salamov A."/>
            <person name="Andreopoulos B."/>
            <person name="Baker S."/>
            <person name="Barry K."/>
            <person name="Bills G."/>
            <person name="Bluhm B."/>
            <person name="Cannon C."/>
            <person name="Castanera R."/>
            <person name="Culley D."/>
            <person name="Daum C."/>
            <person name="Ezra D."/>
            <person name="Gonzalez J."/>
            <person name="Henrissat B."/>
            <person name="Kuo A."/>
            <person name="Liang C."/>
            <person name="Lipzen A."/>
            <person name="Lutzoni F."/>
            <person name="Magnuson J."/>
            <person name="Mondo S."/>
            <person name="Nolan M."/>
            <person name="Ohm R."/>
            <person name="Pangilinan J."/>
            <person name="Park H.-J."/>
            <person name="Ramirez L."/>
            <person name="Alfaro M."/>
            <person name="Sun H."/>
            <person name="Tritt A."/>
            <person name="Yoshinaga Y."/>
            <person name="Zwiers L.-H."/>
            <person name="Turgeon B."/>
            <person name="Goodwin S."/>
            <person name="Spatafora J."/>
            <person name="Crous P."/>
            <person name="Grigoriev I."/>
        </authorList>
    </citation>
    <scope>NUCLEOTIDE SEQUENCE</scope>
    <source>
        <strain evidence="3">CBS 161.51</strain>
    </source>
</reference>
<keyword evidence="4" id="KW-1185">Reference proteome</keyword>
<keyword evidence="2" id="KW-1133">Transmembrane helix</keyword>
<feature type="transmembrane region" description="Helical" evidence="2">
    <location>
        <begin position="128"/>
        <end position="155"/>
    </location>
</feature>
<dbReference type="Proteomes" id="UP000800038">
    <property type="component" value="Unassembled WGS sequence"/>
</dbReference>
<gene>
    <name evidence="3" type="ORF">EJ02DRAFT_516036</name>
</gene>
<feature type="region of interest" description="Disordered" evidence="1">
    <location>
        <begin position="81"/>
        <end position="109"/>
    </location>
</feature>
<dbReference type="EMBL" id="ML976212">
    <property type="protein sequence ID" value="KAF1936082.1"/>
    <property type="molecule type" value="Genomic_DNA"/>
</dbReference>
<sequence length="406" mass="42646">MANWEKTSLVYNSSTVATTLWISNTPVVTLDVLPSNAGLGLPNQTALTPGGSPATLDNIRISVQASPPEIFFQRVEATSHSSSITPSPSGQVTSAPASSATASATPKPTNTGAGLPAGAIAGTVIGSLAAGAIAGIAIGSLAAGALIASLIFWLCCGKRRRSHRLDPEASALPLGSHEKKPASKVVPLESEILVGAATDGAFPQPVEDRVISGDISKISNSIKNHVQSYYHGSRISPGLIDHDDIQALGHSLPISVGTLSTLLGNAATREIALRFVIAWVVVSRMHPSGEPSRSLLPPEVAHCYQGITAADPSSPANVSMMLYADSRMNNEERKQNLEELLKRSASFAFTLFSQPSSWEFEWQEEQGITSGELCIYPALVQVADETGQAISPPRPFSEAVVRRLDA</sequence>
<evidence type="ECO:0000313" key="4">
    <source>
        <dbReference type="Proteomes" id="UP000800038"/>
    </source>
</evidence>
<dbReference type="AlphaFoldDB" id="A0A6A5S7R4"/>
<keyword evidence="2" id="KW-0812">Transmembrane</keyword>
<keyword evidence="2" id="KW-0472">Membrane</keyword>
<accession>A0A6A5S7R4</accession>
<dbReference type="OrthoDB" id="5421765at2759"/>
<name>A0A6A5S7R4_9PLEO</name>